<organism evidence="2 3">
    <name type="scientific">Gossypium davidsonii</name>
    <name type="common">Davidson's cotton</name>
    <name type="synonym">Gossypium klotzschianum subsp. davidsonii</name>
    <dbReference type="NCBI Taxonomy" id="34287"/>
    <lineage>
        <taxon>Eukaryota</taxon>
        <taxon>Viridiplantae</taxon>
        <taxon>Streptophyta</taxon>
        <taxon>Embryophyta</taxon>
        <taxon>Tracheophyta</taxon>
        <taxon>Spermatophyta</taxon>
        <taxon>Magnoliopsida</taxon>
        <taxon>eudicotyledons</taxon>
        <taxon>Gunneridae</taxon>
        <taxon>Pentapetalae</taxon>
        <taxon>rosids</taxon>
        <taxon>malvids</taxon>
        <taxon>Malvales</taxon>
        <taxon>Malvaceae</taxon>
        <taxon>Malvoideae</taxon>
        <taxon>Gossypium</taxon>
    </lineage>
</organism>
<evidence type="ECO:0000256" key="1">
    <source>
        <dbReference type="SAM" id="SignalP"/>
    </source>
</evidence>
<feature type="signal peptide" evidence="1">
    <location>
        <begin position="1"/>
        <end position="22"/>
    </location>
</feature>
<dbReference type="InterPro" id="IPR035513">
    <property type="entry name" value="Invertase/methylesterase_inhib"/>
</dbReference>
<dbReference type="Gene3D" id="1.20.140.40">
    <property type="entry name" value="Invertase/pectin methylesterase inhibitor family protein"/>
    <property type="match status" value="1"/>
</dbReference>
<comment type="caution">
    <text evidence="2">The sequence shown here is derived from an EMBL/GenBank/DDBJ whole genome shotgun (WGS) entry which is preliminary data.</text>
</comment>
<dbReference type="SUPFAM" id="SSF101148">
    <property type="entry name" value="Plant invertase/pectin methylesterase inhibitor"/>
    <property type="match status" value="1"/>
</dbReference>
<evidence type="ECO:0008006" key="4">
    <source>
        <dbReference type="Google" id="ProtNLM"/>
    </source>
</evidence>
<sequence>MAIPNQLCLVLVIFLSIFVLSSLPTNAILPKVNVPLPNANIPLQVFLPKLVENLCNIKSIGNRRFCLKALSTPKVITAKDFTQLGTLIMKLRAENAMVTLNVYNEMIMKPSSTQALKALNCCIEAYQYAVSSFEMISSELIEDPQTANNDVTVIGPEITNCEKELIDAKVQASQLLAGNRFVQYYIAIGGEITSTLEHENQNEY</sequence>
<reference evidence="2 3" key="1">
    <citation type="journal article" date="2019" name="Genome Biol. Evol.">
        <title>Insights into the evolution of the New World diploid cottons (Gossypium, subgenus Houzingenia) based on genome sequencing.</title>
        <authorList>
            <person name="Grover C.E."/>
            <person name="Arick M.A. 2nd"/>
            <person name="Thrash A."/>
            <person name="Conover J.L."/>
            <person name="Sanders W.S."/>
            <person name="Peterson D.G."/>
            <person name="Frelichowski J.E."/>
            <person name="Scheffler J.A."/>
            <person name="Scheffler B.E."/>
            <person name="Wendel J.F."/>
        </authorList>
    </citation>
    <scope>NUCLEOTIDE SEQUENCE [LARGE SCALE GENOMIC DNA]</scope>
    <source>
        <strain evidence="2">27</strain>
        <tissue evidence="2">Leaf</tissue>
    </source>
</reference>
<dbReference type="EMBL" id="JABFAC010221053">
    <property type="protein sequence ID" value="MBA0633829.1"/>
    <property type="molecule type" value="Genomic_DNA"/>
</dbReference>
<keyword evidence="1" id="KW-0732">Signal</keyword>
<proteinExistence type="predicted"/>
<dbReference type="AlphaFoldDB" id="A0A7J8T660"/>
<dbReference type="Proteomes" id="UP000593561">
    <property type="component" value="Unassembled WGS sequence"/>
</dbReference>
<protein>
    <recommendedName>
        <fullName evidence="4">Pectinesterase inhibitor domain-containing protein</fullName>
    </recommendedName>
</protein>
<gene>
    <name evidence="2" type="ORF">Godav_029194</name>
</gene>
<accession>A0A7J8T660</accession>
<name>A0A7J8T660_GOSDV</name>
<dbReference type="PANTHER" id="PTHR31890:SF9">
    <property type="entry name" value="PLANT INVERTASE_PECTIN METHYLESTERASE INHIBITOR SUPERFAMILY PROTEIN"/>
    <property type="match status" value="1"/>
</dbReference>
<dbReference type="PANTHER" id="PTHR31890">
    <property type="entry name" value="PLANT INVERTASE/PECTIN METHYLESTERASE INHIBITOR SUPERFAMILY PROTEIN"/>
    <property type="match status" value="1"/>
</dbReference>
<evidence type="ECO:0000313" key="2">
    <source>
        <dbReference type="EMBL" id="MBA0633829.1"/>
    </source>
</evidence>
<keyword evidence="3" id="KW-1185">Reference proteome</keyword>
<feature type="chain" id="PRO_5029908628" description="Pectinesterase inhibitor domain-containing protein" evidence="1">
    <location>
        <begin position="23"/>
        <end position="204"/>
    </location>
</feature>
<evidence type="ECO:0000313" key="3">
    <source>
        <dbReference type="Proteomes" id="UP000593561"/>
    </source>
</evidence>